<feature type="region of interest" description="Disordered" evidence="1">
    <location>
        <begin position="153"/>
        <end position="176"/>
    </location>
</feature>
<dbReference type="GO" id="GO:0006487">
    <property type="term" value="P:protein N-linked glycosylation"/>
    <property type="evidence" value="ECO:0007669"/>
    <property type="project" value="TreeGrafter"/>
</dbReference>
<feature type="region of interest" description="Disordered" evidence="1">
    <location>
        <begin position="743"/>
        <end position="801"/>
    </location>
</feature>
<name>A0A2X0LZS9_9BASI</name>
<dbReference type="PANTHER" id="PTHR13132:SF29">
    <property type="entry name" value="ALPHA-(1,6)-FUCOSYLTRANSFERASE"/>
    <property type="match status" value="1"/>
</dbReference>
<dbReference type="PANTHER" id="PTHR13132">
    <property type="entry name" value="ALPHA- 1,6 -FUCOSYLTRANSFERASE"/>
    <property type="match status" value="1"/>
</dbReference>
<reference evidence="2 3" key="1">
    <citation type="submission" date="2016-11" db="EMBL/GenBank/DDBJ databases">
        <authorList>
            <person name="Jaros S."/>
            <person name="Januszkiewicz K."/>
            <person name="Wedrychowicz H."/>
        </authorList>
    </citation>
    <scope>NUCLEOTIDE SEQUENCE [LARGE SCALE GENOMIC DNA]</scope>
</reference>
<feature type="compositionally biased region" description="Low complexity" evidence="1">
    <location>
        <begin position="199"/>
        <end position="215"/>
    </location>
</feature>
<dbReference type="Proteomes" id="UP000249464">
    <property type="component" value="Unassembled WGS sequence"/>
</dbReference>
<proteinExistence type="predicted"/>
<organism evidence="2 3">
    <name type="scientific">Microbotryum silenes-dioicae</name>
    <dbReference type="NCBI Taxonomy" id="796604"/>
    <lineage>
        <taxon>Eukaryota</taxon>
        <taxon>Fungi</taxon>
        <taxon>Dikarya</taxon>
        <taxon>Basidiomycota</taxon>
        <taxon>Pucciniomycotina</taxon>
        <taxon>Microbotryomycetes</taxon>
        <taxon>Microbotryales</taxon>
        <taxon>Microbotryaceae</taxon>
        <taxon>Microbotryum</taxon>
    </lineage>
</organism>
<protein>
    <submittedName>
        <fullName evidence="2">BQ5605_C016g08062 protein</fullName>
    </submittedName>
</protein>
<dbReference type="AlphaFoldDB" id="A0A2X0LZS9"/>
<accession>A0A2X0LZS9</accession>
<dbReference type="EMBL" id="FQNC01000018">
    <property type="protein sequence ID" value="SGY20462.1"/>
    <property type="molecule type" value="Genomic_DNA"/>
</dbReference>
<gene>
    <name evidence="2" type="primary">BQ5605_C016g08062</name>
    <name evidence="2" type="ORF">BQ5605_C016G08062</name>
</gene>
<feature type="compositionally biased region" description="Acidic residues" evidence="1">
    <location>
        <begin position="218"/>
        <end position="240"/>
    </location>
</feature>
<dbReference type="GO" id="GO:0046921">
    <property type="term" value="F:alpha-(1-&gt;6)-fucosyltransferase activity"/>
    <property type="evidence" value="ECO:0007669"/>
    <property type="project" value="TreeGrafter"/>
</dbReference>
<feature type="region of interest" description="Disordered" evidence="1">
    <location>
        <begin position="196"/>
        <end position="249"/>
    </location>
</feature>
<evidence type="ECO:0000256" key="1">
    <source>
        <dbReference type="SAM" id="MobiDB-lite"/>
    </source>
</evidence>
<evidence type="ECO:0000313" key="2">
    <source>
        <dbReference type="EMBL" id="SGY20462.1"/>
    </source>
</evidence>
<sequence>MRPSHLRNRSKDSMSKHWDLQKDSTTIHLGEHHPAGVDDTPSTFRHVRLFNMASSPPSSLSPPRGARSPAWAFTTPSPWLGKDASAVVNMLHRRSASMAIASKSTSRRAKTWLALAVVVGLCIWSRSFDAPAIFGTFSSPAPEAVFEASSPLSATVASPPPMVSVEERPTPSYVPVEEELPSVDQALRAEASIFPKLPPQDQQAPSPPSSHASPPTDEIIDESNDESADTDTYTDTDTSDETPPTPSEQLEQDLPAIEDSIKLVDHPAVTVSQATPWVLEESTERLPRCRKILLFQFTPWWGFASEWLLYLRAASLADELGYTLVEDDRAWNYGRLSNYFSPRKLNCAPPRDWADAQLATGIGLPGWKKEPRLVWSRLRIQQMDDWTRETYLDPVVMQKLHDTNVAFARNRSRNILAEGDTMPQGLEEVFKDHVKAARFLWKPIDSINTEIEAARTELKMGPQQITVATHIRLGDKGPEYELEAKAMGITNKFGNLTVYLQAAHDAMVRILPGGTPYTEEVPSPNGLNLDSARSPSLVVMTAEANVISRLAIDPLLRPFTLAQPPARGIASLKHVANPKPQPSQPPVDVMEWVKDTQADALTTYEKRASIREDEEEAAPSTPTPSPTPTPKEEKKKPRPGLASGFSQLEFNRLPMLERVLHTRTFIRDLTLFSRDADAFIVSGSSNIGRLAMLIGGYEATIGPKDEKGRSLGGRIRSIDAHWFPTAYSEALYHTVMDQPQTAAVPAFPLSDRRKGKGRLAKDKSSSSMTNRSSPSAMPKGSSLSSMRKGSLPPSTPEDGPQ</sequence>
<evidence type="ECO:0000313" key="3">
    <source>
        <dbReference type="Proteomes" id="UP000249464"/>
    </source>
</evidence>
<keyword evidence="3" id="KW-1185">Reference proteome</keyword>
<feature type="compositionally biased region" description="Low complexity" evidence="1">
    <location>
        <begin position="765"/>
        <end position="775"/>
    </location>
</feature>
<feature type="region of interest" description="Disordered" evidence="1">
    <location>
        <begin position="608"/>
        <end position="644"/>
    </location>
</feature>